<proteinExistence type="predicted"/>
<reference evidence="1 2" key="1">
    <citation type="submission" date="2019-07" db="EMBL/GenBank/DDBJ databases">
        <title>Genome sequencing for Ferrovibrio sp. K5.</title>
        <authorList>
            <person name="Park S.-J."/>
        </authorList>
    </citation>
    <scope>NUCLEOTIDE SEQUENCE [LARGE SCALE GENOMIC DNA]</scope>
    <source>
        <strain evidence="1 2">K5</strain>
    </source>
</reference>
<gene>
    <name evidence="1" type="ORF">FNB15_16060</name>
</gene>
<dbReference type="Gene3D" id="3.10.450.50">
    <property type="match status" value="1"/>
</dbReference>
<keyword evidence="2" id="KW-1185">Reference proteome</keyword>
<name>A0A516H4L2_9PROT</name>
<dbReference type="InterPro" id="IPR039437">
    <property type="entry name" value="FrzH/put_lumazine-bd"/>
</dbReference>
<evidence type="ECO:0000313" key="2">
    <source>
        <dbReference type="Proteomes" id="UP000317496"/>
    </source>
</evidence>
<organism evidence="1 2">
    <name type="scientific">Ferrovibrio terrae</name>
    <dbReference type="NCBI Taxonomy" id="2594003"/>
    <lineage>
        <taxon>Bacteria</taxon>
        <taxon>Pseudomonadati</taxon>
        <taxon>Pseudomonadota</taxon>
        <taxon>Alphaproteobacteria</taxon>
        <taxon>Rhodospirillales</taxon>
        <taxon>Rhodospirillaceae</taxon>
        <taxon>Ferrovibrio</taxon>
    </lineage>
</organism>
<dbReference type="InterPro" id="IPR032710">
    <property type="entry name" value="NTF2-like_dom_sf"/>
</dbReference>
<dbReference type="OrthoDB" id="7451095at2"/>
<evidence type="ECO:0000313" key="1">
    <source>
        <dbReference type="EMBL" id="QDO98697.1"/>
    </source>
</evidence>
<dbReference type="Pfam" id="PF12893">
    <property type="entry name" value="Lumazine_bd_2"/>
    <property type="match status" value="1"/>
</dbReference>
<sequence>MSNAQINDILATVQVYLDGLFEGDTAKIRQSFHPASSLFAVAADGKLVNMPREEWCKMIEGRASPKASGMTREHERILSVDITGPNTALVKLNCAIAPRFFTDYLSLIKLDGRWVVINKTFVAETLTA</sequence>
<dbReference type="Proteomes" id="UP000317496">
    <property type="component" value="Chromosome"/>
</dbReference>
<dbReference type="AlphaFoldDB" id="A0A516H4L2"/>
<protein>
    <submittedName>
        <fullName evidence="1">Nuclear transport factor 2 family protein</fullName>
    </submittedName>
</protein>
<dbReference type="KEGG" id="fer:FNB15_16060"/>
<dbReference type="SUPFAM" id="SSF54427">
    <property type="entry name" value="NTF2-like"/>
    <property type="match status" value="1"/>
</dbReference>
<dbReference type="EMBL" id="CP041636">
    <property type="protein sequence ID" value="QDO98697.1"/>
    <property type="molecule type" value="Genomic_DNA"/>
</dbReference>
<dbReference type="RefSeq" id="WP_144069678.1">
    <property type="nucleotide sequence ID" value="NZ_CP041636.1"/>
</dbReference>
<accession>A0A516H4L2</accession>